<feature type="DNA-binding region" description="H-T-H motif" evidence="4">
    <location>
        <begin position="33"/>
        <end position="52"/>
    </location>
</feature>
<dbReference type="PANTHER" id="PTHR47506">
    <property type="entry name" value="TRANSCRIPTIONAL REGULATORY PROTEIN"/>
    <property type="match status" value="1"/>
</dbReference>
<dbReference type="Pfam" id="PF00440">
    <property type="entry name" value="TetR_N"/>
    <property type="match status" value="1"/>
</dbReference>
<dbReference type="SUPFAM" id="SSF48498">
    <property type="entry name" value="Tetracyclin repressor-like, C-terminal domain"/>
    <property type="match status" value="1"/>
</dbReference>
<evidence type="ECO:0000256" key="4">
    <source>
        <dbReference type="PROSITE-ProRule" id="PRU00335"/>
    </source>
</evidence>
<keyword evidence="1" id="KW-0805">Transcription regulation</keyword>
<dbReference type="InterPro" id="IPR009057">
    <property type="entry name" value="Homeodomain-like_sf"/>
</dbReference>
<dbReference type="InterPro" id="IPR001647">
    <property type="entry name" value="HTH_TetR"/>
</dbReference>
<dbReference type="EMBL" id="JAQQXR010000014">
    <property type="protein sequence ID" value="MDC8760547.1"/>
    <property type="molecule type" value="Genomic_DNA"/>
</dbReference>
<name>A0ABT5K6B7_9BURK</name>
<accession>A0ABT5K6B7</accession>
<proteinExistence type="predicted"/>
<dbReference type="InterPro" id="IPR036271">
    <property type="entry name" value="Tet_transcr_reg_TetR-rel_C_sf"/>
</dbReference>
<dbReference type="PANTHER" id="PTHR47506:SF1">
    <property type="entry name" value="HTH-TYPE TRANSCRIPTIONAL REGULATOR YJDC"/>
    <property type="match status" value="1"/>
</dbReference>
<dbReference type="PROSITE" id="PS50977">
    <property type="entry name" value="HTH_TETR_2"/>
    <property type="match status" value="1"/>
</dbReference>
<dbReference type="Gene3D" id="1.10.357.10">
    <property type="entry name" value="Tetracycline Repressor, domain 2"/>
    <property type="match status" value="1"/>
</dbReference>
<dbReference type="Proteomes" id="UP001221208">
    <property type="component" value="Unassembled WGS sequence"/>
</dbReference>
<keyword evidence="2 4" id="KW-0238">DNA-binding</keyword>
<evidence type="ECO:0000256" key="1">
    <source>
        <dbReference type="ARBA" id="ARBA00023015"/>
    </source>
</evidence>
<keyword evidence="7" id="KW-1185">Reference proteome</keyword>
<evidence type="ECO:0000313" key="7">
    <source>
        <dbReference type="Proteomes" id="UP001221208"/>
    </source>
</evidence>
<sequence>MAAASKNSSTLTRESILDAAIRLFQSHGFNGLGMRQIADNLNIKAPSLYHHFPSKEVLAQQALLQYRENQMIRLRLIEEKVLLADRLYGYVELFAEMLSDGRRPCMYLAMMNESTYKEDFCAEELKLFAKQNIDWLENVLREAQYGANSRAAISERNMAEIIFSSLEGVTVISLADENPSEAFRERAANFLKLVIGVAESP</sequence>
<evidence type="ECO:0000256" key="2">
    <source>
        <dbReference type="ARBA" id="ARBA00023125"/>
    </source>
</evidence>
<evidence type="ECO:0000313" key="6">
    <source>
        <dbReference type="EMBL" id="MDC8760547.1"/>
    </source>
</evidence>
<dbReference type="PRINTS" id="PR00455">
    <property type="entry name" value="HTHTETR"/>
</dbReference>
<evidence type="ECO:0000259" key="5">
    <source>
        <dbReference type="PROSITE" id="PS50977"/>
    </source>
</evidence>
<comment type="caution">
    <text evidence="6">The sequence shown here is derived from an EMBL/GenBank/DDBJ whole genome shotgun (WGS) entry which is preliminary data.</text>
</comment>
<dbReference type="RefSeq" id="WP_273674394.1">
    <property type="nucleotide sequence ID" value="NZ_JAQQXR010000014.1"/>
</dbReference>
<keyword evidence="3" id="KW-0804">Transcription</keyword>
<reference evidence="6 7" key="1">
    <citation type="submission" date="2022-10" db="EMBL/GenBank/DDBJ databases">
        <title>Janthinobacterium sp. hw3 Genome sequencing.</title>
        <authorList>
            <person name="Park S."/>
        </authorList>
    </citation>
    <scope>NUCLEOTIDE SEQUENCE [LARGE SCALE GENOMIC DNA]</scope>
    <source>
        <strain evidence="7">hw3</strain>
    </source>
</reference>
<dbReference type="SUPFAM" id="SSF46689">
    <property type="entry name" value="Homeodomain-like"/>
    <property type="match status" value="1"/>
</dbReference>
<protein>
    <submittedName>
        <fullName evidence="6">TetR/AcrR family transcriptional regulator</fullName>
    </submittedName>
</protein>
<evidence type="ECO:0000256" key="3">
    <source>
        <dbReference type="ARBA" id="ARBA00023163"/>
    </source>
</evidence>
<organism evidence="6 7">
    <name type="scientific">Janthinobacterium fluminis</name>
    <dbReference type="NCBI Taxonomy" id="2987524"/>
    <lineage>
        <taxon>Bacteria</taxon>
        <taxon>Pseudomonadati</taxon>
        <taxon>Pseudomonadota</taxon>
        <taxon>Betaproteobacteria</taxon>
        <taxon>Burkholderiales</taxon>
        <taxon>Oxalobacteraceae</taxon>
        <taxon>Janthinobacterium</taxon>
    </lineage>
</organism>
<feature type="domain" description="HTH tetR-type" evidence="5">
    <location>
        <begin position="10"/>
        <end position="70"/>
    </location>
</feature>
<gene>
    <name evidence="6" type="ORF">OIK44_23440</name>
</gene>